<evidence type="ECO:0000313" key="6">
    <source>
        <dbReference type="EMBL" id="KMW19954.1"/>
    </source>
</evidence>
<reference evidence="6 7" key="1">
    <citation type="submission" date="2011-04" db="EMBL/GenBank/DDBJ databases">
        <title>The Genome Sequence of Clostridium citroniae WAL-19142.</title>
        <authorList>
            <consortium name="The Broad Institute Genome Sequencing Platform"/>
            <person name="Earl A."/>
            <person name="Ward D."/>
            <person name="Feldgarden M."/>
            <person name="Gevers D."/>
            <person name="Warren Y.A."/>
            <person name="Tyrrell K.L."/>
            <person name="Citron D.M."/>
            <person name="Goldstein E.J."/>
            <person name="Daigneault M."/>
            <person name="Allen-Vercoe E."/>
            <person name="Young S.K."/>
            <person name="Zeng Q."/>
            <person name="Gargeya S."/>
            <person name="Fitzgerald M."/>
            <person name="Haas B."/>
            <person name="Abouelleil A."/>
            <person name="Alvarado L."/>
            <person name="Arachchi H.M."/>
            <person name="Berlin A."/>
            <person name="Brown A."/>
            <person name="Chapman S.B."/>
            <person name="Chen Z."/>
            <person name="Dunbar C."/>
            <person name="Freedman E."/>
            <person name="Gearin G."/>
            <person name="Gellesch M."/>
            <person name="Goldberg J."/>
            <person name="Griggs A."/>
            <person name="Gujja S."/>
            <person name="Heilman E.R."/>
            <person name="Heiman D."/>
            <person name="Howarth C."/>
            <person name="Larson L."/>
            <person name="Lui A."/>
            <person name="MacDonald P.J."/>
            <person name="Mehta T."/>
            <person name="Montmayeur A."/>
            <person name="Murphy C."/>
            <person name="Neiman D."/>
            <person name="Pearson M."/>
            <person name="Priest M."/>
            <person name="Roberts A."/>
            <person name="Saif S."/>
            <person name="Shea T."/>
            <person name="Shenoy N."/>
            <person name="Sisk P."/>
            <person name="Stolte C."/>
            <person name="Sykes S."/>
            <person name="White J."/>
            <person name="Yandava C."/>
            <person name="Wortman J."/>
            <person name="Nusbaum C."/>
            <person name="Birren B."/>
        </authorList>
    </citation>
    <scope>NUCLEOTIDE SEQUENCE [LARGE SCALE GENOMIC DNA]</scope>
    <source>
        <strain evidence="6 7">WAL-19142</strain>
    </source>
</reference>
<dbReference type="PATRIC" id="fig|742734.4.peg.2110"/>
<dbReference type="AlphaFoldDB" id="A0A0J9C680"/>
<dbReference type="InterPro" id="IPR036388">
    <property type="entry name" value="WH-like_DNA-bd_sf"/>
</dbReference>
<dbReference type="InterPro" id="IPR036390">
    <property type="entry name" value="WH_DNA-bd_sf"/>
</dbReference>
<dbReference type="Pfam" id="PF00126">
    <property type="entry name" value="HTH_1"/>
    <property type="match status" value="1"/>
</dbReference>
<dbReference type="SUPFAM" id="SSF53850">
    <property type="entry name" value="Periplasmic binding protein-like II"/>
    <property type="match status" value="1"/>
</dbReference>
<dbReference type="OrthoDB" id="9785745at2"/>
<dbReference type="GO" id="GO:0005829">
    <property type="term" value="C:cytosol"/>
    <property type="evidence" value="ECO:0007669"/>
    <property type="project" value="TreeGrafter"/>
</dbReference>
<dbReference type="Proteomes" id="UP000037392">
    <property type="component" value="Unassembled WGS sequence"/>
</dbReference>
<organism evidence="6 7">
    <name type="scientific">[Clostridium] citroniae WAL-19142</name>
    <dbReference type="NCBI Taxonomy" id="742734"/>
    <lineage>
        <taxon>Bacteria</taxon>
        <taxon>Bacillati</taxon>
        <taxon>Bacillota</taxon>
        <taxon>Clostridia</taxon>
        <taxon>Lachnospirales</taxon>
        <taxon>Lachnospiraceae</taxon>
        <taxon>Enterocloster</taxon>
    </lineage>
</organism>
<evidence type="ECO:0000313" key="7">
    <source>
        <dbReference type="Proteomes" id="UP000037392"/>
    </source>
</evidence>
<comment type="similarity">
    <text evidence="1">Belongs to the LysR transcriptional regulatory family.</text>
</comment>
<dbReference type="GO" id="GO:0003677">
    <property type="term" value="F:DNA binding"/>
    <property type="evidence" value="ECO:0007669"/>
    <property type="project" value="UniProtKB-KW"/>
</dbReference>
<keyword evidence="4" id="KW-0804">Transcription</keyword>
<dbReference type="CDD" id="cd05466">
    <property type="entry name" value="PBP2_LTTR_substrate"/>
    <property type="match status" value="1"/>
</dbReference>
<feature type="domain" description="HTH lysR-type" evidence="5">
    <location>
        <begin position="1"/>
        <end position="58"/>
    </location>
</feature>
<sequence>MNVEYYKNFIMIADYGTLTQTSKELHIVRSALSNQVKLLEEEYNAPLFIRKSKRLELTESGKILYSIAKQIIRHEETAHRDIDCLLNGVAGTVRIGLTMAHPDFVLNNILTNFKVAHPRIGYSIFERPSEEITELLVQNKIDVGFVRQQKALPPLVRKELVIKQKFHVCCAKGNPWISEDVDTVSIRDLDNIPLAIPRTFENVLQLSFQKLGVHPNIACVSGSRLYTVMLAQAMAGIGIVCISDVKDLAAQDVFVRPLVDIEGEESGNVSADRYVIVSTEYPLSSATAHFISFCRENIPYFFQ</sequence>
<dbReference type="EMBL" id="ADLK01000019">
    <property type="protein sequence ID" value="KMW19954.1"/>
    <property type="molecule type" value="Genomic_DNA"/>
</dbReference>
<dbReference type="Gene3D" id="1.10.10.10">
    <property type="entry name" value="Winged helix-like DNA-binding domain superfamily/Winged helix DNA-binding domain"/>
    <property type="match status" value="1"/>
</dbReference>
<dbReference type="PROSITE" id="PS50931">
    <property type="entry name" value="HTH_LYSR"/>
    <property type="match status" value="1"/>
</dbReference>
<accession>A0A0J9C680</accession>
<dbReference type="InterPro" id="IPR005119">
    <property type="entry name" value="LysR_subst-bd"/>
</dbReference>
<dbReference type="GO" id="GO:0003700">
    <property type="term" value="F:DNA-binding transcription factor activity"/>
    <property type="evidence" value="ECO:0007669"/>
    <property type="project" value="InterPro"/>
</dbReference>
<keyword evidence="2" id="KW-0805">Transcription regulation</keyword>
<gene>
    <name evidence="6" type="ORF">HMPREF9470_01969</name>
</gene>
<evidence type="ECO:0000256" key="1">
    <source>
        <dbReference type="ARBA" id="ARBA00009437"/>
    </source>
</evidence>
<comment type="caution">
    <text evidence="6">The sequence shown here is derived from an EMBL/GenBank/DDBJ whole genome shotgun (WGS) entry which is preliminary data.</text>
</comment>
<evidence type="ECO:0000256" key="2">
    <source>
        <dbReference type="ARBA" id="ARBA00023015"/>
    </source>
</evidence>
<dbReference type="Gene3D" id="3.40.190.290">
    <property type="match status" value="1"/>
</dbReference>
<dbReference type="InterPro" id="IPR050950">
    <property type="entry name" value="HTH-type_LysR_regulators"/>
</dbReference>
<dbReference type="SUPFAM" id="SSF46785">
    <property type="entry name" value="Winged helix' DNA-binding domain"/>
    <property type="match status" value="1"/>
</dbReference>
<evidence type="ECO:0000256" key="4">
    <source>
        <dbReference type="ARBA" id="ARBA00023163"/>
    </source>
</evidence>
<evidence type="ECO:0000256" key="3">
    <source>
        <dbReference type="ARBA" id="ARBA00023125"/>
    </source>
</evidence>
<evidence type="ECO:0000259" key="5">
    <source>
        <dbReference type="PROSITE" id="PS50931"/>
    </source>
</evidence>
<dbReference type="InterPro" id="IPR000847">
    <property type="entry name" value="LysR_HTH_N"/>
</dbReference>
<name>A0A0J9C680_9FIRM</name>
<proteinExistence type="inferred from homology"/>
<dbReference type="Pfam" id="PF03466">
    <property type="entry name" value="LysR_substrate"/>
    <property type="match status" value="1"/>
</dbReference>
<keyword evidence="3" id="KW-0238">DNA-binding</keyword>
<protein>
    <recommendedName>
        <fullName evidence="5">HTH lysR-type domain-containing protein</fullName>
    </recommendedName>
</protein>
<dbReference type="PANTHER" id="PTHR30419">
    <property type="entry name" value="HTH-TYPE TRANSCRIPTIONAL REGULATOR YBHD"/>
    <property type="match status" value="1"/>
</dbReference>